<proteinExistence type="predicted"/>
<name>A0A7G8LIU5_9CAUD</name>
<sequence>MTYTLATATTETTYATYEDARAAQLTHPERAGSSIIPN</sequence>
<protein>
    <submittedName>
        <fullName evidence="1">Uncharacterized protein</fullName>
    </submittedName>
</protein>
<dbReference type="KEGG" id="vg:70080780"/>
<keyword evidence="2" id="KW-1185">Reference proteome</keyword>
<accession>A0A7G8LIU5</accession>
<evidence type="ECO:0000313" key="2">
    <source>
        <dbReference type="Proteomes" id="UP000515957"/>
    </source>
</evidence>
<dbReference type="RefSeq" id="YP_010246244.1">
    <property type="nucleotide sequence ID" value="NC_060133.1"/>
</dbReference>
<organism evidence="1 2">
    <name type="scientific">Gordonia phage Rabbitrun</name>
    <dbReference type="NCBI Taxonomy" id="2762280"/>
    <lineage>
        <taxon>Viruses</taxon>
        <taxon>Duplodnaviria</taxon>
        <taxon>Heunggongvirae</taxon>
        <taxon>Uroviricota</taxon>
        <taxon>Caudoviricetes</taxon>
        <taxon>Deeyouvirinae</taxon>
        <taxon>Nevillevirus</taxon>
        <taxon>Nevillevirus rabbitrun</taxon>
    </lineage>
</organism>
<dbReference type="GeneID" id="70080780"/>
<reference evidence="1 2" key="1">
    <citation type="submission" date="2020-06" db="EMBL/GenBank/DDBJ databases">
        <authorList>
            <person name="Herren C.D."/>
            <person name="Smith Caldas M."/>
            <person name="Brooke G.M."/>
            <person name="Cabrera L.J."/>
            <person name="Caudill C.B."/>
            <person name="Ewell K.O."/>
            <person name="Haas C.L."/>
            <person name="Shapland G.L."/>
            <person name="Sitek C.J."/>
            <person name="Thompson J.S."/>
            <person name="Pollenz R.S."/>
            <person name="Garlena R.A."/>
            <person name="Russell D.A."/>
            <person name="Pope W.H."/>
            <person name="Jacobs-Sera D."/>
            <person name="Hatfull G.F."/>
        </authorList>
    </citation>
    <scope>NUCLEOTIDE SEQUENCE [LARGE SCALE GENOMIC DNA]</scope>
</reference>
<dbReference type="EMBL" id="MT658805">
    <property type="protein sequence ID" value="QNJ57167.1"/>
    <property type="molecule type" value="Genomic_DNA"/>
</dbReference>
<dbReference type="Proteomes" id="UP000515957">
    <property type="component" value="Segment"/>
</dbReference>
<evidence type="ECO:0000313" key="1">
    <source>
        <dbReference type="EMBL" id="QNJ57167.1"/>
    </source>
</evidence>
<gene>
    <name evidence="1" type="primary">137</name>
    <name evidence="1" type="ORF">SEA_RABBITRUN_137</name>
</gene>